<feature type="chain" id="PRO_5001998270" description="TonB-dependent receptor" evidence="14">
    <location>
        <begin position="22"/>
        <end position="783"/>
    </location>
</feature>
<evidence type="ECO:0000256" key="14">
    <source>
        <dbReference type="SAM" id="SignalP"/>
    </source>
</evidence>
<dbReference type="STRING" id="28115.HQ47_00215"/>
<dbReference type="Proteomes" id="UP000030103">
    <property type="component" value="Unassembled WGS sequence"/>
</dbReference>
<organism evidence="17 18">
    <name type="scientific">Porphyromonas macacae</name>
    <dbReference type="NCBI Taxonomy" id="28115"/>
    <lineage>
        <taxon>Bacteria</taxon>
        <taxon>Pseudomonadati</taxon>
        <taxon>Bacteroidota</taxon>
        <taxon>Bacteroidia</taxon>
        <taxon>Bacteroidales</taxon>
        <taxon>Porphyromonadaceae</taxon>
        <taxon>Porphyromonas</taxon>
    </lineage>
</organism>
<dbReference type="Pfam" id="PF00593">
    <property type="entry name" value="TonB_dep_Rec_b-barrel"/>
    <property type="match status" value="1"/>
</dbReference>
<dbReference type="InterPro" id="IPR012910">
    <property type="entry name" value="Plug_dom"/>
</dbReference>
<keyword evidence="18" id="KW-1185">Reference proteome</keyword>
<keyword evidence="4" id="KW-0410">Iron transport</keyword>
<evidence type="ECO:0000313" key="17">
    <source>
        <dbReference type="EMBL" id="KGN76497.1"/>
    </source>
</evidence>
<dbReference type="PANTHER" id="PTHR32552">
    <property type="entry name" value="FERRICHROME IRON RECEPTOR-RELATED"/>
    <property type="match status" value="1"/>
</dbReference>
<dbReference type="EMBL" id="JRFA01000001">
    <property type="protein sequence ID" value="KGN76497.1"/>
    <property type="molecule type" value="Genomic_DNA"/>
</dbReference>
<dbReference type="PROSITE" id="PS52016">
    <property type="entry name" value="TONB_DEPENDENT_REC_3"/>
    <property type="match status" value="1"/>
</dbReference>
<dbReference type="Gene3D" id="2.170.130.10">
    <property type="entry name" value="TonB-dependent receptor, plug domain"/>
    <property type="match status" value="1"/>
</dbReference>
<proteinExistence type="inferred from homology"/>
<feature type="domain" description="TonB-dependent receptor-like beta-barrel" evidence="15">
    <location>
        <begin position="265"/>
        <end position="753"/>
    </location>
</feature>
<evidence type="ECO:0000256" key="3">
    <source>
        <dbReference type="ARBA" id="ARBA00022452"/>
    </source>
</evidence>
<protein>
    <recommendedName>
        <fullName evidence="19">TonB-dependent receptor</fullName>
    </recommendedName>
</protein>
<dbReference type="Gene3D" id="2.40.170.20">
    <property type="entry name" value="TonB-dependent receptor, beta-barrel domain"/>
    <property type="match status" value="1"/>
</dbReference>
<dbReference type="GO" id="GO:0015344">
    <property type="term" value="F:siderophore uptake transmembrane transporter activity"/>
    <property type="evidence" value="ECO:0007669"/>
    <property type="project" value="TreeGrafter"/>
</dbReference>
<feature type="domain" description="TonB-dependent receptor plug" evidence="16">
    <location>
        <begin position="66"/>
        <end position="165"/>
    </location>
</feature>
<dbReference type="GO" id="GO:0009279">
    <property type="term" value="C:cell outer membrane"/>
    <property type="evidence" value="ECO:0007669"/>
    <property type="project" value="UniProtKB-SubCell"/>
</dbReference>
<sequence length="783" mass="88705">MNKKFLLTFLLGILYCSFSFAQDQSFPLNEEPGGIRDSVFKLKTVTVIGARKINTNSLSRINVSLDKLPISVSSINIDQLKLRGIFDVNEAVRFIPGANIRTTYGGFDQLSIRGFDYAPIMVDGIRDERSTINSYPLSDLSDVASIEVLKGPASVLQGHSAVGGALNITRRAPSAEDHFATRIALGSFRKRQATTSLGGKLYKPINYFASINFSEGDGWRNTDNKRFKTYGAIGSRWERSELQIRGGYSRDFYGTEIGLPPTLNETVYHKDGKEYLAPGQVQPGIDPANRYNNESDFMYNTNWNISAKYTYQIIPAGIRLTEHLSYNNDDINYFGTEELSYRTSENPIYPYYVMRKNKKIFIDMDSVQLTFPLRFSHMASTVQNQLSFDGVFHTATVKHNYAAGYAFSFMRRTSFSGYNLGVDVQGPGLYSVISVHEPRSMGYMKTRFSVAKPTRTYSHGFYLQDVMEFSEKFQALAALRYDHYHYERSETEAIDGKRKFKDPASSKYEKTDSQAFTYRLGAVYSPVKQVSVYTSLANFYEPYRTFFNEKNIYINSDGEQFFPEKGKEIFKPKSGYQIELGTRIQINRIFSAQLAGFYIKQNNITKVLGEVEEKVNGKILKKSVIGQVSTIDSKGFELEFTAEPVSGLYLAAGYSLTDAKYRGLKKNPYMETDINEGDPLNNVPKHKWYTYGDYNVGTGFLKGFGVHYSLTYMGKTYRNFKQNIYFDAYTLCNLGATYKLPKGVTLGLDVNNVFNTDVFAQSLGRQLVPMAPTNVTMSITYRM</sequence>
<evidence type="ECO:0000256" key="10">
    <source>
        <dbReference type="ARBA" id="ARBA00023136"/>
    </source>
</evidence>
<evidence type="ECO:0000256" key="7">
    <source>
        <dbReference type="ARBA" id="ARBA00023004"/>
    </source>
</evidence>
<evidence type="ECO:0000256" key="8">
    <source>
        <dbReference type="ARBA" id="ARBA00023065"/>
    </source>
</evidence>
<feature type="signal peptide" evidence="14">
    <location>
        <begin position="1"/>
        <end position="21"/>
    </location>
</feature>
<evidence type="ECO:0000256" key="13">
    <source>
        <dbReference type="RuleBase" id="RU003357"/>
    </source>
</evidence>
<keyword evidence="7" id="KW-0408">Iron</keyword>
<keyword evidence="3 12" id="KW-1134">Transmembrane beta strand</keyword>
<evidence type="ECO:0000256" key="4">
    <source>
        <dbReference type="ARBA" id="ARBA00022496"/>
    </source>
</evidence>
<dbReference type="CDD" id="cd01347">
    <property type="entry name" value="ligand_gated_channel"/>
    <property type="match status" value="1"/>
</dbReference>
<dbReference type="OrthoDB" id="9775095at2"/>
<evidence type="ECO:0000256" key="9">
    <source>
        <dbReference type="ARBA" id="ARBA00023077"/>
    </source>
</evidence>
<dbReference type="eggNOG" id="COG4774">
    <property type="taxonomic scope" value="Bacteria"/>
</dbReference>
<dbReference type="InterPro" id="IPR039426">
    <property type="entry name" value="TonB-dep_rcpt-like"/>
</dbReference>
<evidence type="ECO:0000256" key="6">
    <source>
        <dbReference type="ARBA" id="ARBA00022729"/>
    </source>
</evidence>
<evidence type="ECO:0008006" key="19">
    <source>
        <dbReference type="Google" id="ProtNLM"/>
    </source>
</evidence>
<evidence type="ECO:0000256" key="2">
    <source>
        <dbReference type="ARBA" id="ARBA00022448"/>
    </source>
</evidence>
<dbReference type="InterPro" id="IPR036942">
    <property type="entry name" value="Beta-barrel_TonB_sf"/>
</dbReference>
<keyword evidence="5 12" id="KW-0812">Transmembrane</keyword>
<reference evidence="17 18" key="1">
    <citation type="submission" date="2014-09" db="EMBL/GenBank/DDBJ databases">
        <title>Draft Genome Sequence of Porphyromonas macacae COT-192_OH2859.</title>
        <authorList>
            <person name="Wallis C."/>
            <person name="Deusch O."/>
            <person name="O'Flynn C."/>
            <person name="Davis I."/>
            <person name="Horsfall A."/>
            <person name="Kirkwood N."/>
            <person name="Harris S."/>
            <person name="Eisen J.A."/>
            <person name="Coil D.A."/>
            <person name="Darling A.E."/>
            <person name="Jospin G."/>
            <person name="Alexiev A."/>
        </authorList>
    </citation>
    <scope>NUCLEOTIDE SEQUENCE [LARGE SCALE GENOMIC DNA]</scope>
    <source>
        <strain evidence="18">COT-192 OH2859</strain>
    </source>
</reference>
<evidence type="ECO:0000256" key="1">
    <source>
        <dbReference type="ARBA" id="ARBA00004571"/>
    </source>
</evidence>
<keyword evidence="6 14" id="KW-0732">Signal</keyword>
<dbReference type="Pfam" id="PF07715">
    <property type="entry name" value="Plug"/>
    <property type="match status" value="1"/>
</dbReference>
<evidence type="ECO:0000313" key="18">
    <source>
        <dbReference type="Proteomes" id="UP000030103"/>
    </source>
</evidence>
<dbReference type="RefSeq" id="WP_036872477.1">
    <property type="nucleotide sequence ID" value="NZ_JRFA01000001.1"/>
</dbReference>
<evidence type="ECO:0000256" key="11">
    <source>
        <dbReference type="ARBA" id="ARBA00023237"/>
    </source>
</evidence>
<name>A0A0A2EFU1_9PORP</name>
<dbReference type="AlphaFoldDB" id="A0A0A2EFU1"/>
<evidence type="ECO:0000259" key="16">
    <source>
        <dbReference type="Pfam" id="PF07715"/>
    </source>
</evidence>
<keyword evidence="8" id="KW-0406">Ion transport</keyword>
<accession>A0A0A2EFU1</accession>
<keyword evidence="11 12" id="KW-0998">Cell outer membrane</keyword>
<dbReference type="InterPro" id="IPR037066">
    <property type="entry name" value="Plug_dom_sf"/>
</dbReference>
<keyword evidence="2 12" id="KW-0813">Transport</keyword>
<dbReference type="SUPFAM" id="SSF56935">
    <property type="entry name" value="Porins"/>
    <property type="match status" value="1"/>
</dbReference>
<comment type="caution">
    <text evidence="17">The sequence shown here is derived from an EMBL/GenBank/DDBJ whole genome shotgun (WGS) entry which is preliminary data.</text>
</comment>
<evidence type="ECO:0000259" key="15">
    <source>
        <dbReference type="Pfam" id="PF00593"/>
    </source>
</evidence>
<dbReference type="InterPro" id="IPR000531">
    <property type="entry name" value="Beta-barrel_TonB"/>
</dbReference>
<gene>
    <name evidence="17" type="ORF">HQ47_00215</name>
</gene>
<evidence type="ECO:0000256" key="12">
    <source>
        <dbReference type="PROSITE-ProRule" id="PRU01360"/>
    </source>
</evidence>
<keyword evidence="9 13" id="KW-0798">TonB box</keyword>
<dbReference type="PANTHER" id="PTHR32552:SF68">
    <property type="entry name" value="FERRICHROME OUTER MEMBRANE TRANSPORTER_PHAGE RECEPTOR"/>
    <property type="match status" value="1"/>
</dbReference>
<keyword evidence="10 12" id="KW-0472">Membrane</keyword>
<evidence type="ECO:0000256" key="5">
    <source>
        <dbReference type="ARBA" id="ARBA00022692"/>
    </source>
</evidence>
<comment type="similarity">
    <text evidence="12 13">Belongs to the TonB-dependent receptor family.</text>
</comment>
<comment type="subcellular location">
    <subcellularLocation>
        <location evidence="1 12">Cell outer membrane</location>
        <topology evidence="1 12">Multi-pass membrane protein</topology>
    </subcellularLocation>
</comment>